<proteinExistence type="predicted"/>
<protein>
    <submittedName>
        <fullName evidence="1">Uncharacterized protein</fullName>
    </submittedName>
</protein>
<evidence type="ECO:0000313" key="2">
    <source>
        <dbReference type="Proteomes" id="UP001239111"/>
    </source>
</evidence>
<organism evidence="1 2">
    <name type="scientific">Eretmocerus hayati</name>
    <dbReference type="NCBI Taxonomy" id="131215"/>
    <lineage>
        <taxon>Eukaryota</taxon>
        <taxon>Metazoa</taxon>
        <taxon>Ecdysozoa</taxon>
        <taxon>Arthropoda</taxon>
        <taxon>Hexapoda</taxon>
        <taxon>Insecta</taxon>
        <taxon>Pterygota</taxon>
        <taxon>Neoptera</taxon>
        <taxon>Endopterygota</taxon>
        <taxon>Hymenoptera</taxon>
        <taxon>Apocrita</taxon>
        <taxon>Proctotrupomorpha</taxon>
        <taxon>Chalcidoidea</taxon>
        <taxon>Aphelinidae</taxon>
        <taxon>Aphelininae</taxon>
        <taxon>Eretmocerus</taxon>
    </lineage>
</organism>
<evidence type="ECO:0000313" key="1">
    <source>
        <dbReference type="EMBL" id="KAJ8667078.1"/>
    </source>
</evidence>
<keyword evidence="2" id="KW-1185">Reference proteome</keyword>
<dbReference type="EMBL" id="CM056744">
    <property type="protein sequence ID" value="KAJ8667078.1"/>
    <property type="molecule type" value="Genomic_DNA"/>
</dbReference>
<reference evidence="1" key="1">
    <citation type="submission" date="2023-04" db="EMBL/GenBank/DDBJ databases">
        <title>A chromosome-level genome assembly of the parasitoid wasp Eretmocerus hayati.</title>
        <authorList>
            <person name="Zhong Y."/>
            <person name="Liu S."/>
            <person name="Liu Y."/>
        </authorList>
    </citation>
    <scope>NUCLEOTIDE SEQUENCE</scope>
    <source>
        <strain evidence="1">ZJU_SS_LIU_2023</strain>
    </source>
</reference>
<name>A0ACC2N7Y5_9HYME</name>
<dbReference type="Proteomes" id="UP001239111">
    <property type="component" value="Chromosome 4"/>
</dbReference>
<accession>A0ACC2N7Y5</accession>
<comment type="caution">
    <text evidence="1">The sequence shown here is derived from an EMBL/GenBank/DDBJ whole genome shotgun (WGS) entry which is preliminary data.</text>
</comment>
<gene>
    <name evidence="1" type="ORF">QAD02_008740</name>
</gene>
<sequence>MAAATDELLLLDRVFLRLVSAETDDQFESAICKFLPAVLLKLSSSQNGVRERVMELLNHVNRRLKSRPQVQLPVEGLLLQYQDPSATAFVINFTIIYIKLGYPRLEVNKQAELIPSVLKALQGKPLMHQDSLMLMVMPAVGHVVIPIDSAKRAALLGFQDEPQVAKQFLHFMLDMLLLPYGAVTQNENPLPGQPINWSKFPVPPGLSEYAFKRVIGESIPSSEQLEQTKVGIVKFLAGGFFSDSEILIHLIVAASDTRFSVANVADSELKKIVNTLDWSSMQLAAPLYSLFLGSDATKKDIPPELKRAPASIRIRLKLLQYLCRVTKTGFIIPPCIQVIFESLYRADNTNSKLKTLALQFTSNFVQQCSLTPIIRVAQVILNGMLKLIKEESEPTHKLMAYSIIGHLGQRIPSLVNKDLSLLQNFFDMLLTTDADIRRTIRDALISMTPAFVLSKDNENGISLMVGLLSNLIESPEAHVRFVAVHYAATVFPADHAPAKYLLLLASGDSKTEVQAEALKSLYGTPYKNDRYKSMKGVSLPDFPELLSCIYSKIQPRMASNHRVTIGNKILPFDVTTFGEIISYLRVCLAKSANIIVKEDFLVHPCESTPLIGRYLQDMYKKSPEVLLNYSNIVVQYGQVSGDEIALSALLEIIGTLPDLTLSVFAKERTWIQSFLTSTKEYVRDLAAKIYAVFLSYTPTNEFENQISKLLKTAKDKTLETQHGAVLVLSHSMERKLVVVRDTGMPNTNILTNWNTYIDVVKAICGFLDINNPLILMAAIDGIGAIGKSYALPLDSEGEGNSKLGLTEKLFSIFMNVKSSPKIKEKAALSLGYICVGEEFPHTKMIAEKFLDTATETKDINIHLSVGEALVYCVQGSASFVKRDAWRILPSEYESVFTKDSDELLVSVIDKLLAAADSPHPNARQAVCTWLLTILKYNCERPCILEKFAAIQSVFLDFLCGNSDIIEDIACKGLFLIYNNCSEKDKPALVSSLIKGFLLARSKAEKIADTTEKAKAESAKEAETKIRTGGNMPVYKEICNLACDLNKPELTYSFLSLANNNPVWSTKKGAPLGFSQQSKLIDGDFTATLPKIVPKLYRYQFDPVVKAQQSFSSIWRAIVPSTQKALEQHHEEIIKDITTNLTNGQFHVRISCCLALADLLRSSISINYAEYAGELWKQLFRVMDDIQEGARIEATNTAKILSRVCIRECDISSGKSGEKVIQAILPVLLDDGIASTVQNVRVISLQTVSQLVTIAGSLLKSSLPVLIPALLVSIGEMENSTVMEFRSRHANSSELQERLDDVTIQAAKTHFSADTMKKCLLYIDASILKELMPKVIELLKSSLKLSTKVACSHLLVNMSSHMKQELQPYSGKILQVLMNGLADRNAGVRNNSATTIGHIVGCAKEASLEKMFNTLNSWYTEREDNSIRFAIGQALQSIGHHNPEILKNHSRIVMPLTFFAMHAESIPNETDKTVELWTELWSEITPGTEAGIRQNLGPITIYLNTALESASWTTKAQAANAVSTVATKLGSTIDEDARNSLLNILVNGLQGRTWNGKYRLLEALATLASNSKESVNTNAKLKETIIETLYRESKKENVEYRRHALKAFTEVLHELDEDEFVQVYEIAQEVLPNLNKKSNDDEDDSAEENKKKREEKSKLQETIYESLGKAWPSCKETQDQYGVKFLMHCFETLPTCTRPVQVAILTALNHFVDKLVLFKINVNETSESDKEVLDSICGILLKILRYAIGIAKYTRIRKEALNIILSLSRKLNDTQNVKHLNHVTALMNDMVTDLTKDNQPEIKSRVVDIKTMLKL</sequence>